<dbReference type="EMBL" id="MEHK01000001">
    <property type="protein sequence ID" value="OEJ30040.1"/>
    <property type="molecule type" value="Genomic_DNA"/>
</dbReference>
<name>A0A1E5PKI8_9ACTN</name>
<evidence type="ECO:0000313" key="2">
    <source>
        <dbReference type="Proteomes" id="UP000095705"/>
    </source>
</evidence>
<evidence type="ECO:0000313" key="1">
    <source>
        <dbReference type="EMBL" id="OEJ30040.1"/>
    </source>
</evidence>
<gene>
    <name evidence="1" type="ORF">BGK67_00340</name>
</gene>
<dbReference type="AlphaFoldDB" id="A0A1E5PKI8"/>
<keyword evidence="2" id="KW-1185">Reference proteome</keyword>
<proteinExistence type="predicted"/>
<comment type="caution">
    <text evidence="1">The sequence shown here is derived from an EMBL/GenBank/DDBJ whole genome shotgun (WGS) entry which is preliminary data.</text>
</comment>
<accession>A0A1E5PKI8</accession>
<sequence length="131" mass="14514">MVSGIDGNRGEVVNHSSEPLLELRIIRADAEIDGQTGVAVRWSEEDQRIFRNVAAGQSHHLELLEQGWGPLLDPVHGYEVGPDMGITPYNATNHRLTIQFMDVAGLRWQRVGLEPPTRILGEFADPAPNPE</sequence>
<dbReference type="Proteomes" id="UP000095705">
    <property type="component" value="Unassembled WGS sequence"/>
</dbReference>
<protein>
    <submittedName>
        <fullName evidence="1">Uncharacterized protein</fullName>
    </submittedName>
</protein>
<organism evidence="1 2">
    <name type="scientific">Streptomyces subrutilus</name>
    <dbReference type="NCBI Taxonomy" id="36818"/>
    <lineage>
        <taxon>Bacteria</taxon>
        <taxon>Bacillati</taxon>
        <taxon>Actinomycetota</taxon>
        <taxon>Actinomycetes</taxon>
        <taxon>Kitasatosporales</taxon>
        <taxon>Streptomycetaceae</taxon>
        <taxon>Streptomyces</taxon>
    </lineage>
</organism>
<reference evidence="1 2" key="1">
    <citation type="submission" date="2016-08" db="EMBL/GenBank/DDBJ databases">
        <title>The complete genome of Streptomyces subrutilus 10-1-1.</title>
        <authorList>
            <person name="Chen X."/>
        </authorList>
    </citation>
    <scope>NUCLEOTIDE SEQUENCE [LARGE SCALE GENOMIC DNA]</scope>
    <source>
        <strain evidence="1 2">10-1-1</strain>
    </source>
</reference>